<dbReference type="InterPro" id="IPR036611">
    <property type="entry name" value="Trigger_fac_ribosome-bd_sf"/>
</dbReference>
<keyword evidence="1" id="KW-0132">Cell division</keyword>
<dbReference type="InterPro" id="IPR027304">
    <property type="entry name" value="Trigger_fact/SurA_dom_sf"/>
</dbReference>
<evidence type="ECO:0000256" key="3">
    <source>
        <dbReference type="ARBA" id="ARBA00023235"/>
    </source>
</evidence>
<gene>
    <name evidence="7" type="ORF">EV688_11088</name>
</gene>
<feature type="domain" description="Trigger factor ribosome-binding bacterial" evidence="5">
    <location>
        <begin position="8"/>
        <end position="134"/>
    </location>
</feature>
<dbReference type="RefSeq" id="WP_117318469.1">
    <property type="nucleotide sequence ID" value="NZ_QQSW01000014.1"/>
</dbReference>
<dbReference type="Pfam" id="PF05698">
    <property type="entry name" value="Trigger_C"/>
    <property type="match status" value="1"/>
</dbReference>
<evidence type="ECO:0000313" key="7">
    <source>
        <dbReference type="EMBL" id="TCO75133.1"/>
    </source>
</evidence>
<protein>
    <submittedName>
        <fullName evidence="7">Trigger factor protein</fullName>
    </submittedName>
</protein>
<dbReference type="SUPFAM" id="SSF102735">
    <property type="entry name" value="Trigger factor ribosome-binding domain"/>
    <property type="match status" value="1"/>
</dbReference>
<evidence type="ECO:0000256" key="2">
    <source>
        <dbReference type="ARBA" id="ARBA00023110"/>
    </source>
</evidence>
<name>A0A4R2KN51_9GAMM</name>
<dbReference type="SUPFAM" id="SSF109998">
    <property type="entry name" value="Triger factor/SurA peptide-binding domain-like"/>
    <property type="match status" value="1"/>
</dbReference>
<keyword evidence="8" id="KW-1185">Reference proteome</keyword>
<reference evidence="7 8" key="1">
    <citation type="submission" date="2019-03" db="EMBL/GenBank/DDBJ databases">
        <title>Genomic Encyclopedia of Type Strains, Phase IV (KMG-IV): sequencing the most valuable type-strain genomes for metagenomic binning, comparative biology and taxonomic classification.</title>
        <authorList>
            <person name="Goeker M."/>
        </authorList>
    </citation>
    <scope>NUCLEOTIDE SEQUENCE [LARGE SCALE GENOMIC DNA]</scope>
    <source>
        <strain evidence="7 8">DSM 23344</strain>
    </source>
</reference>
<dbReference type="GO" id="GO:0006457">
    <property type="term" value="P:protein folding"/>
    <property type="evidence" value="ECO:0007669"/>
    <property type="project" value="InterPro"/>
</dbReference>
<evidence type="ECO:0000313" key="8">
    <source>
        <dbReference type="Proteomes" id="UP000294980"/>
    </source>
</evidence>
<dbReference type="InterPro" id="IPR008880">
    <property type="entry name" value="Trigger_fac_C"/>
</dbReference>
<dbReference type="Gene3D" id="1.10.3120.10">
    <property type="entry name" value="Trigger factor, C-terminal domain"/>
    <property type="match status" value="1"/>
</dbReference>
<evidence type="ECO:0000259" key="5">
    <source>
        <dbReference type="Pfam" id="PF05697"/>
    </source>
</evidence>
<dbReference type="EMBL" id="SLWX01000010">
    <property type="protein sequence ID" value="TCO75133.1"/>
    <property type="molecule type" value="Genomic_DNA"/>
</dbReference>
<dbReference type="InterPro" id="IPR037041">
    <property type="entry name" value="Trigger_fac_C_sf"/>
</dbReference>
<keyword evidence="2" id="KW-0697">Rotamase</keyword>
<organism evidence="7 8">
    <name type="scientific">Chromatocurvus halotolerans</name>
    <dbReference type="NCBI Taxonomy" id="1132028"/>
    <lineage>
        <taxon>Bacteria</taxon>
        <taxon>Pseudomonadati</taxon>
        <taxon>Pseudomonadota</taxon>
        <taxon>Gammaproteobacteria</taxon>
        <taxon>Cellvibrionales</taxon>
        <taxon>Halieaceae</taxon>
        <taxon>Chromatocurvus</taxon>
    </lineage>
</organism>
<proteinExistence type="predicted"/>
<evidence type="ECO:0000256" key="1">
    <source>
        <dbReference type="ARBA" id="ARBA00022618"/>
    </source>
</evidence>
<dbReference type="GO" id="GO:0015031">
    <property type="term" value="P:protein transport"/>
    <property type="evidence" value="ECO:0007669"/>
    <property type="project" value="InterPro"/>
</dbReference>
<dbReference type="Proteomes" id="UP000294980">
    <property type="component" value="Unassembled WGS sequence"/>
</dbReference>
<dbReference type="OrthoDB" id="9767721at2"/>
<dbReference type="GO" id="GO:0051301">
    <property type="term" value="P:cell division"/>
    <property type="evidence" value="ECO:0007669"/>
    <property type="project" value="UniProtKB-KW"/>
</dbReference>
<feature type="domain" description="Trigger factor C-terminal" evidence="6">
    <location>
        <begin position="138"/>
        <end position="270"/>
    </location>
</feature>
<evidence type="ECO:0000259" key="6">
    <source>
        <dbReference type="Pfam" id="PF05698"/>
    </source>
</evidence>
<keyword evidence="3" id="KW-0413">Isomerase</keyword>
<dbReference type="Gene3D" id="3.30.70.1050">
    <property type="entry name" value="Trigger factor ribosome-binding domain"/>
    <property type="match status" value="1"/>
</dbReference>
<keyword evidence="4" id="KW-0131">Cell cycle</keyword>
<evidence type="ECO:0000256" key="4">
    <source>
        <dbReference type="ARBA" id="ARBA00023306"/>
    </source>
</evidence>
<dbReference type="AlphaFoldDB" id="A0A4R2KN51"/>
<dbReference type="GO" id="GO:0003755">
    <property type="term" value="F:peptidyl-prolyl cis-trans isomerase activity"/>
    <property type="evidence" value="ECO:0007669"/>
    <property type="project" value="UniProtKB-KW"/>
</dbReference>
<dbReference type="InterPro" id="IPR008881">
    <property type="entry name" value="Trigger_fac_ribosome-bd_bac"/>
</dbReference>
<comment type="caution">
    <text evidence="7">The sequence shown here is derived from an EMBL/GenBank/DDBJ whole genome shotgun (WGS) entry which is preliminary data.</text>
</comment>
<accession>A0A4R2KN51</accession>
<dbReference type="Pfam" id="PF05697">
    <property type="entry name" value="Trigger_N"/>
    <property type="match status" value="1"/>
</dbReference>
<sequence length="296" mass="32862">MEPARILAEHTDGLRHEYRVTLDPQQVSEAVDAQLRRAGAGLAVPGFRPGRAPLAVLRSHHGRRLRNDVVDRLAIGVARRLIAERGLSPLGRPSIHIDTAAPETFVLTVEVTPEITLGHMADIHIHRLQVENGDAGSKDLAQEYVRRQLFDALIAQCAFPVPGDWVDTEYAVLIAGYRDAVGEEPDPATRSDLEAIAERRIRLALLLSEVARGNAIEVPRSEVEQRVEQIADRDPEHQNEIIDYYLDHPTAMAELQSPLLEARVVDFILEHCHISEETVDAEHLRMLVLGDTADAS</sequence>